<name>A0A6A6D0S8_ZASCE</name>
<dbReference type="GeneID" id="54564785"/>
<accession>A0A6A6D0S8</accession>
<gene>
    <name evidence="3" type="ORF">M409DRAFT_50350</name>
</gene>
<keyword evidence="4" id="KW-1185">Reference proteome</keyword>
<comment type="similarity">
    <text evidence="2">Belongs to the asaB hydroxylase/desaturase family.</text>
</comment>
<organism evidence="3 4">
    <name type="scientific">Zasmidium cellare ATCC 36951</name>
    <dbReference type="NCBI Taxonomy" id="1080233"/>
    <lineage>
        <taxon>Eukaryota</taxon>
        <taxon>Fungi</taxon>
        <taxon>Dikarya</taxon>
        <taxon>Ascomycota</taxon>
        <taxon>Pezizomycotina</taxon>
        <taxon>Dothideomycetes</taxon>
        <taxon>Dothideomycetidae</taxon>
        <taxon>Mycosphaerellales</taxon>
        <taxon>Mycosphaerellaceae</taxon>
        <taxon>Zasmidium</taxon>
    </lineage>
</organism>
<evidence type="ECO:0000256" key="1">
    <source>
        <dbReference type="ARBA" id="ARBA00023002"/>
    </source>
</evidence>
<proteinExistence type="inferred from homology"/>
<evidence type="ECO:0000313" key="4">
    <source>
        <dbReference type="Proteomes" id="UP000799537"/>
    </source>
</evidence>
<dbReference type="PANTHER" id="PTHR34598:SF3">
    <property type="entry name" value="OXIDOREDUCTASE AN1597"/>
    <property type="match status" value="1"/>
</dbReference>
<dbReference type="EMBL" id="ML993582">
    <property type="protein sequence ID" value="KAF2171689.1"/>
    <property type="molecule type" value="Genomic_DNA"/>
</dbReference>
<dbReference type="GO" id="GO:0016491">
    <property type="term" value="F:oxidoreductase activity"/>
    <property type="evidence" value="ECO:0007669"/>
    <property type="project" value="UniProtKB-KW"/>
</dbReference>
<evidence type="ECO:0000256" key="2">
    <source>
        <dbReference type="ARBA" id="ARBA00023604"/>
    </source>
</evidence>
<sequence>MGEAAESSKFYGAIRFIEPDLSVPAEERAIYAGPAAKLAKDESVELHDFRTSTDVAKGLAGLDVQGFTYMNHEFSLGRDEILEGTNAEDIYAKEVIDMMLKFTGASRAVIHNMTFRRKLAVAQEDLYHIRRRGDRSDTEIAKLPKDRVQVTGRGGDTNEPARHAHCDQILESFRDTIRICRKDITEAAKPAIEAEDMRARGAIVKVPRYASYSVWRPLKTVKRDPIAVLDYRSIAKSELAITDFRVPSAITENGEYVVKAWLHTPPKNPGALKWYFMSEQKPDEVCVIKFCDSASADDDNIAAGCIHASPAIAGVENEDVRESVETRVYCFWD</sequence>
<dbReference type="RefSeq" id="XP_033672578.1">
    <property type="nucleotide sequence ID" value="XM_033811513.1"/>
</dbReference>
<keyword evidence="1" id="KW-0560">Oxidoreductase</keyword>
<dbReference type="PANTHER" id="PTHR34598">
    <property type="entry name" value="BLL6449 PROTEIN"/>
    <property type="match status" value="1"/>
</dbReference>
<reference evidence="3" key="1">
    <citation type="journal article" date="2020" name="Stud. Mycol.">
        <title>101 Dothideomycetes genomes: a test case for predicting lifestyles and emergence of pathogens.</title>
        <authorList>
            <person name="Haridas S."/>
            <person name="Albert R."/>
            <person name="Binder M."/>
            <person name="Bloem J."/>
            <person name="Labutti K."/>
            <person name="Salamov A."/>
            <person name="Andreopoulos B."/>
            <person name="Baker S."/>
            <person name="Barry K."/>
            <person name="Bills G."/>
            <person name="Bluhm B."/>
            <person name="Cannon C."/>
            <person name="Castanera R."/>
            <person name="Culley D."/>
            <person name="Daum C."/>
            <person name="Ezra D."/>
            <person name="Gonzalez J."/>
            <person name="Henrissat B."/>
            <person name="Kuo A."/>
            <person name="Liang C."/>
            <person name="Lipzen A."/>
            <person name="Lutzoni F."/>
            <person name="Magnuson J."/>
            <person name="Mondo S."/>
            <person name="Nolan M."/>
            <person name="Ohm R."/>
            <person name="Pangilinan J."/>
            <person name="Park H.-J."/>
            <person name="Ramirez L."/>
            <person name="Alfaro M."/>
            <person name="Sun H."/>
            <person name="Tritt A."/>
            <person name="Yoshinaga Y."/>
            <person name="Zwiers L.-H."/>
            <person name="Turgeon B."/>
            <person name="Goodwin S."/>
            <person name="Spatafora J."/>
            <person name="Crous P."/>
            <person name="Grigoriev I."/>
        </authorList>
    </citation>
    <scope>NUCLEOTIDE SEQUENCE</scope>
    <source>
        <strain evidence="3">ATCC 36951</strain>
    </source>
</reference>
<evidence type="ECO:0000313" key="3">
    <source>
        <dbReference type="EMBL" id="KAF2171689.1"/>
    </source>
</evidence>
<dbReference type="NCBIfam" id="NF041278">
    <property type="entry name" value="CmcJ_NvfI_EfuI"/>
    <property type="match status" value="1"/>
</dbReference>
<protein>
    <submittedName>
        <fullName evidence="3">Uncharacterized protein</fullName>
    </submittedName>
</protein>
<dbReference type="OrthoDB" id="412788at2759"/>
<dbReference type="InterPro" id="IPR044053">
    <property type="entry name" value="AsaB-like"/>
</dbReference>
<dbReference type="AlphaFoldDB" id="A0A6A6D0S8"/>
<dbReference type="Proteomes" id="UP000799537">
    <property type="component" value="Unassembled WGS sequence"/>
</dbReference>